<evidence type="ECO:0000313" key="8">
    <source>
        <dbReference type="Proteomes" id="UP000636891"/>
    </source>
</evidence>
<dbReference type="InterPro" id="IPR035926">
    <property type="entry name" value="NusB-like_sf"/>
</dbReference>
<evidence type="ECO:0000256" key="4">
    <source>
        <dbReference type="ARBA" id="ARBA00023015"/>
    </source>
</evidence>
<dbReference type="PANTHER" id="PTHR11078">
    <property type="entry name" value="N UTILIZATION SUBSTANCE PROTEIN B-RELATED"/>
    <property type="match status" value="1"/>
</dbReference>
<dbReference type="InterPro" id="IPR011605">
    <property type="entry name" value="NusB_fam"/>
</dbReference>
<dbReference type="Proteomes" id="UP000636891">
    <property type="component" value="Unassembled WGS sequence"/>
</dbReference>
<sequence>MLSRRLLRIKIVKALYSHFKSESDSLIVSEKNLLFSIDKTYELYHQLLWLVVDVANYAENRIELGRRKKLPTPEELNPNTRFVDNRVIAAIRDSEELTDYLQRKKLGWVQYPELIKKLYILLIDSDFYRQYMNGSTGSFKGDAALVEKFYTRIVCECEALEEVIEEQSIFWTDDVDFATIMVLRTLSDMREGRQELPLLPQYKSDDDREYVRELFRHALVHFREYAEYIGRYTSNWEVERIAFMDNVIMVAAMSELIAFPSIPVKVTLDEFIEIAKYYSTPGSSTFINGVLDKVVEALTAEKRIQKTGRGLLDK</sequence>
<gene>
    <name evidence="7" type="ORF">H8S08_09415</name>
</gene>
<reference evidence="7 8" key="1">
    <citation type="submission" date="2020-08" db="EMBL/GenBank/DDBJ databases">
        <title>Genome public.</title>
        <authorList>
            <person name="Liu C."/>
            <person name="Sun Q."/>
        </authorList>
    </citation>
    <scope>NUCLEOTIDE SEQUENCE [LARGE SCALE GENOMIC DNA]</scope>
    <source>
        <strain evidence="7 8">New-7</strain>
    </source>
</reference>
<evidence type="ECO:0000256" key="1">
    <source>
        <dbReference type="ARBA" id="ARBA00005952"/>
    </source>
</evidence>
<dbReference type="Gene3D" id="1.10.940.10">
    <property type="entry name" value="NusB-like"/>
    <property type="match status" value="1"/>
</dbReference>
<keyword evidence="8" id="KW-1185">Reference proteome</keyword>
<comment type="similarity">
    <text evidence="1">Belongs to the NusB family.</text>
</comment>
<keyword evidence="5" id="KW-0804">Transcription</keyword>
<organism evidence="7 8">
    <name type="scientific">Alistipes hominis</name>
    <dbReference type="NCBI Taxonomy" id="2763015"/>
    <lineage>
        <taxon>Bacteria</taxon>
        <taxon>Pseudomonadati</taxon>
        <taxon>Bacteroidota</taxon>
        <taxon>Bacteroidia</taxon>
        <taxon>Bacteroidales</taxon>
        <taxon>Rikenellaceae</taxon>
        <taxon>Alistipes</taxon>
    </lineage>
</organism>
<dbReference type="InterPro" id="IPR006027">
    <property type="entry name" value="NusB_RsmB_TIM44"/>
</dbReference>
<evidence type="ECO:0000256" key="5">
    <source>
        <dbReference type="ARBA" id="ARBA00023163"/>
    </source>
</evidence>
<dbReference type="Pfam" id="PF01029">
    <property type="entry name" value="NusB"/>
    <property type="match status" value="1"/>
</dbReference>
<keyword evidence="4" id="KW-0805">Transcription regulation</keyword>
<name>A0ABR7CNI6_9BACT</name>
<evidence type="ECO:0000256" key="2">
    <source>
        <dbReference type="ARBA" id="ARBA00022814"/>
    </source>
</evidence>
<proteinExistence type="inferred from homology"/>
<dbReference type="EMBL" id="JACOOK010000005">
    <property type="protein sequence ID" value="MBC5617229.1"/>
    <property type="molecule type" value="Genomic_DNA"/>
</dbReference>
<dbReference type="PANTHER" id="PTHR11078:SF3">
    <property type="entry name" value="ANTITERMINATION NUSB DOMAIN-CONTAINING PROTEIN"/>
    <property type="match status" value="1"/>
</dbReference>
<accession>A0ABR7CNI6</accession>
<protein>
    <submittedName>
        <fullName evidence="7">Transcription antitermination protein NusB</fullName>
    </submittedName>
</protein>
<dbReference type="SUPFAM" id="SSF48013">
    <property type="entry name" value="NusB-like"/>
    <property type="match status" value="1"/>
</dbReference>
<evidence type="ECO:0000259" key="6">
    <source>
        <dbReference type="Pfam" id="PF01029"/>
    </source>
</evidence>
<feature type="domain" description="NusB/RsmB/TIM44" evidence="6">
    <location>
        <begin position="203"/>
        <end position="295"/>
    </location>
</feature>
<comment type="caution">
    <text evidence="7">The sequence shown here is derived from an EMBL/GenBank/DDBJ whole genome shotgun (WGS) entry which is preliminary data.</text>
</comment>
<dbReference type="RefSeq" id="WP_118457288.1">
    <property type="nucleotide sequence ID" value="NZ_JACOOK010000005.1"/>
</dbReference>
<evidence type="ECO:0000313" key="7">
    <source>
        <dbReference type="EMBL" id="MBC5617229.1"/>
    </source>
</evidence>
<evidence type="ECO:0000256" key="3">
    <source>
        <dbReference type="ARBA" id="ARBA00022884"/>
    </source>
</evidence>
<keyword evidence="3" id="KW-0694">RNA-binding</keyword>
<keyword evidence="2" id="KW-0889">Transcription antitermination</keyword>